<evidence type="ECO:0000313" key="8">
    <source>
        <dbReference type="Proteomes" id="UP001218218"/>
    </source>
</evidence>
<evidence type="ECO:0000256" key="1">
    <source>
        <dbReference type="ARBA" id="ARBA00004123"/>
    </source>
</evidence>
<evidence type="ECO:0000256" key="5">
    <source>
        <dbReference type="ARBA" id="ARBA00023242"/>
    </source>
</evidence>
<dbReference type="InterPro" id="IPR037895">
    <property type="entry name" value="NUDCD1"/>
</dbReference>
<dbReference type="SUPFAM" id="SSF49764">
    <property type="entry name" value="HSP20-like chaperones"/>
    <property type="match status" value="1"/>
</dbReference>
<dbReference type="Gene3D" id="2.60.40.790">
    <property type="match status" value="1"/>
</dbReference>
<comment type="subcellular location">
    <subcellularLocation>
        <location evidence="2">Cytoplasm</location>
    </subcellularLocation>
    <subcellularLocation>
        <location evidence="1">Nucleus</location>
    </subcellularLocation>
</comment>
<dbReference type="PROSITE" id="PS51203">
    <property type="entry name" value="CS"/>
    <property type="match status" value="1"/>
</dbReference>
<evidence type="ECO:0000313" key="7">
    <source>
        <dbReference type="EMBL" id="KAJ7366847.1"/>
    </source>
</evidence>
<dbReference type="AlphaFoldDB" id="A0AAD7ARX8"/>
<dbReference type="EMBL" id="JARIHO010000002">
    <property type="protein sequence ID" value="KAJ7366847.1"/>
    <property type="molecule type" value="Genomic_DNA"/>
</dbReference>
<comment type="caution">
    <text evidence="7">The sequence shown here is derived from an EMBL/GenBank/DDBJ whole genome shotgun (WGS) entry which is preliminary data.</text>
</comment>
<dbReference type="InterPro" id="IPR008978">
    <property type="entry name" value="HSP20-like_chaperone"/>
</dbReference>
<name>A0AAD7ARX8_9AGAR</name>
<dbReference type="PANTHER" id="PTHR21664">
    <property type="entry name" value="CHRONIC MYELOGENOUS LEUKEMIA TUMOR ANTIGEN 66"/>
    <property type="match status" value="1"/>
</dbReference>
<evidence type="ECO:0000259" key="6">
    <source>
        <dbReference type="PROSITE" id="PS51203"/>
    </source>
</evidence>
<protein>
    <recommendedName>
        <fullName evidence="3">NudC domain-containing protein 1</fullName>
    </recommendedName>
</protein>
<keyword evidence="8" id="KW-1185">Reference proteome</keyword>
<dbReference type="PANTHER" id="PTHR21664:SF1">
    <property type="entry name" value="NUDC DOMAIN-CONTAINING PROTEIN 1"/>
    <property type="match status" value="1"/>
</dbReference>
<feature type="domain" description="CS" evidence="6">
    <location>
        <begin position="285"/>
        <end position="386"/>
    </location>
</feature>
<dbReference type="GO" id="GO:0005634">
    <property type="term" value="C:nucleus"/>
    <property type="evidence" value="ECO:0007669"/>
    <property type="project" value="UniProtKB-SubCell"/>
</dbReference>
<dbReference type="Pfam" id="PF04969">
    <property type="entry name" value="CS"/>
    <property type="match status" value="1"/>
</dbReference>
<evidence type="ECO:0000256" key="3">
    <source>
        <dbReference type="ARBA" id="ARBA00018915"/>
    </source>
</evidence>
<dbReference type="InterPro" id="IPR007052">
    <property type="entry name" value="CS_dom"/>
</dbReference>
<evidence type="ECO:0000256" key="2">
    <source>
        <dbReference type="ARBA" id="ARBA00004496"/>
    </source>
</evidence>
<keyword evidence="5" id="KW-0539">Nucleus</keyword>
<dbReference type="GO" id="GO:0005737">
    <property type="term" value="C:cytoplasm"/>
    <property type="evidence" value="ECO:0007669"/>
    <property type="project" value="UniProtKB-SubCell"/>
</dbReference>
<proteinExistence type="predicted"/>
<organism evidence="7 8">
    <name type="scientific">Mycena albidolilacea</name>
    <dbReference type="NCBI Taxonomy" id="1033008"/>
    <lineage>
        <taxon>Eukaryota</taxon>
        <taxon>Fungi</taxon>
        <taxon>Dikarya</taxon>
        <taxon>Basidiomycota</taxon>
        <taxon>Agaricomycotina</taxon>
        <taxon>Agaricomycetes</taxon>
        <taxon>Agaricomycetidae</taxon>
        <taxon>Agaricales</taxon>
        <taxon>Marasmiineae</taxon>
        <taxon>Mycenaceae</taxon>
        <taxon>Mycena</taxon>
    </lineage>
</organism>
<accession>A0AAD7ARX8</accession>
<evidence type="ECO:0000256" key="4">
    <source>
        <dbReference type="ARBA" id="ARBA00022490"/>
    </source>
</evidence>
<dbReference type="CDD" id="cd06467">
    <property type="entry name" value="p23_NUDC_like"/>
    <property type="match status" value="1"/>
</dbReference>
<reference evidence="7" key="1">
    <citation type="submission" date="2023-03" db="EMBL/GenBank/DDBJ databases">
        <title>Massive genome expansion in bonnet fungi (Mycena s.s.) driven by repeated elements and novel gene families across ecological guilds.</title>
        <authorList>
            <consortium name="Lawrence Berkeley National Laboratory"/>
            <person name="Harder C.B."/>
            <person name="Miyauchi S."/>
            <person name="Viragh M."/>
            <person name="Kuo A."/>
            <person name="Thoen E."/>
            <person name="Andreopoulos B."/>
            <person name="Lu D."/>
            <person name="Skrede I."/>
            <person name="Drula E."/>
            <person name="Henrissat B."/>
            <person name="Morin E."/>
            <person name="Kohler A."/>
            <person name="Barry K."/>
            <person name="LaButti K."/>
            <person name="Morin E."/>
            <person name="Salamov A."/>
            <person name="Lipzen A."/>
            <person name="Mereny Z."/>
            <person name="Hegedus B."/>
            <person name="Baldrian P."/>
            <person name="Stursova M."/>
            <person name="Weitz H."/>
            <person name="Taylor A."/>
            <person name="Grigoriev I.V."/>
            <person name="Nagy L.G."/>
            <person name="Martin F."/>
            <person name="Kauserud H."/>
        </authorList>
    </citation>
    <scope>NUCLEOTIDE SEQUENCE</scope>
    <source>
        <strain evidence="7">CBHHK002</strain>
    </source>
</reference>
<sequence length="617" mass="67365">MFATDRTLVNPKFEGYKLDAVDQDDCVARHSLQYIATQSTVSTNSPLSFQEVQSRITHNHISVAPDDPRAVYIDAQYRVILIELHPGTHIPSFRAVYELPRPIKSQDGPHHEYPSAAFLSSPEIFVSDGSGLLYILRDSGPSASFELLGIYELPQSTPFRIHSITRIHPDKAIVILSSRTYAASAPKRQNAVDFDVWAVKFNLFLVPSTDGAVQPFNIAWQRRGQAVPIHVAYDESRRVFMLLGDSAYGQVEAPVVSPYNPSADEMAPIPRANENLDASATPEPPKPPPYSWTQTSDSVTVVFPLLSTTSKTDIKVTFSPQTLTLHVQSDAVADIPLPRYSAERLWGGISTSSSMWTWDREGETHVGLLTLHLDKQHEGTRWPHVFAASGTSPEDPEVPETMDPSELWKIRESLEKYTAALGSGEDASGLGLGTGLPSLATGEMDDEVDDSIGRAAQLTWVGEDGSVPSWASKSSGLPRLLSTELPRSGAGNSLVVKNGLDGTVFVLESASSPEEPAKWTHSSTFSVLSFVLASKTDTRFTYHIPSKAVFAFDNGTRDRSGNVYIYRAAPPSEKWAKQAVLGVGHEGSLLGVGAVQKDNETILLCLTERELVLISNI</sequence>
<keyword evidence="4" id="KW-0963">Cytoplasm</keyword>
<gene>
    <name evidence="7" type="ORF">DFH08DRAFT_177692</name>
</gene>
<dbReference type="Proteomes" id="UP001218218">
    <property type="component" value="Unassembled WGS sequence"/>
</dbReference>